<keyword evidence="4" id="KW-0408">Iron</keyword>
<feature type="compositionally biased region" description="Gly residues" evidence="7">
    <location>
        <begin position="646"/>
        <end position="658"/>
    </location>
</feature>
<evidence type="ECO:0000313" key="9">
    <source>
        <dbReference type="Proteomes" id="UP001303115"/>
    </source>
</evidence>
<dbReference type="InterPro" id="IPR019190">
    <property type="entry name" value="EXOV"/>
</dbReference>
<feature type="region of interest" description="Disordered" evidence="7">
    <location>
        <begin position="429"/>
        <end position="463"/>
    </location>
</feature>
<comment type="subunit">
    <text evidence="3">Monomer.</text>
</comment>
<name>A0AAN6PRS1_9PEZI</name>
<evidence type="ECO:0000313" key="8">
    <source>
        <dbReference type="EMBL" id="KAK4044099.1"/>
    </source>
</evidence>
<comment type="similarity">
    <text evidence="2">Belongs to the EXO5 family.</text>
</comment>
<evidence type="ECO:0000256" key="1">
    <source>
        <dbReference type="ARBA" id="ARBA00001966"/>
    </source>
</evidence>
<protein>
    <submittedName>
        <fullName evidence="8">Exonuclease V</fullName>
    </submittedName>
</protein>
<feature type="compositionally biased region" description="Basic and acidic residues" evidence="7">
    <location>
        <begin position="176"/>
        <end position="192"/>
    </location>
</feature>
<gene>
    <name evidence="8" type="ORF">C8A01DRAFT_12382</name>
</gene>
<dbReference type="GO" id="GO:0005739">
    <property type="term" value="C:mitochondrion"/>
    <property type="evidence" value="ECO:0007669"/>
    <property type="project" value="TreeGrafter"/>
</dbReference>
<dbReference type="Pfam" id="PF09810">
    <property type="entry name" value="Exo5"/>
    <property type="match status" value="1"/>
</dbReference>
<dbReference type="GO" id="GO:0051539">
    <property type="term" value="F:4 iron, 4 sulfur cluster binding"/>
    <property type="evidence" value="ECO:0007669"/>
    <property type="project" value="UniProtKB-KW"/>
</dbReference>
<accession>A0AAN6PRS1</accession>
<keyword evidence="6 8" id="KW-0269">Exonuclease</keyword>
<proteinExistence type="inferred from homology"/>
<keyword evidence="5" id="KW-0540">Nuclease</keyword>
<reference evidence="9" key="1">
    <citation type="journal article" date="2023" name="Mol. Phylogenet. Evol.">
        <title>Genome-scale phylogeny and comparative genomics of the fungal order Sordariales.</title>
        <authorList>
            <person name="Hensen N."/>
            <person name="Bonometti L."/>
            <person name="Westerberg I."/>
            <person name="Brannstrom I.O."/>
            <person name="Guillou S."/>
            <person name="Cros-Aarteil S."/>
            <person name="Calhoun S."/>
            <person name="Haridas S."/>
            <person name="Kuo A."/>
            <person name="Mondo S."/>
            <person name="Pangilinan J."/>
            <person name="Riley R."/>
            <person name="LaButti K."/>
            <person name="Andreopoulos B."/>
            <person name="Lipzen A."/>
            <person name="Chen C."/>
            <person name="Yan M."/>
            <person name="Daum C."/>
            <person name="Ng V."/>
            <person name="Clum A."/>
            <person name="Steindorff A."/>
            <person name="Ohm R.A."/>
            <person name="Martin F."/>
            <person name="Silar P."/>
            <person name="Natvig D.O."/>
            <person name="Lalanne C."/>
            <person name="Gautier V."/>
            <person name="Ament-Velasquez S.L."/>
            <person name="Kruys A."/>
            <person name="Hutchinson M.I."/>
            <person name="Powell A.J."/>
            <person name="Barry K."/>
            <person name="Miller A.N."/>
            <person name="Grigoriev I.V."/>
            <person name="Debuchy R."/>
            <person name="Gladieux P."/>
            <person name="Hiltunen Thoren M."/>
            <person name="Johannesson H."/>
        </authorList>
    </citation>
    <scope>NUCLEOTIDE SEQUENCE [LARGE SCALE GENOMIC DNA]</scope>
    <source>
        <strain evidence="9">CBS 284.82</strain>
    </source>
</reference>
<feature type="compositionally biased region" description="Low complexity" evidence="7">
    <location>
        <begin position="449"/>
        <end position="463"/>
    </location>
</feature>
<dbReference type="PANTHER" id="PTHR14464:SF4">
    <property type="entry name" value="EXONUCLEASE V"/>
    <property type="match status" value="1"/>
</dbReference>
<dbReference type="PANTHER" id="PTHR14464">
    <property type="entry name" value="EXONUCLEASE V"/>
    <property type="match status" value="1"/>
</dbReference>
<dbReference type="GO" id="GO:0005634">
    <property type="term" value="C:nucleus"/>
    <property type="evidence" value="ECO:0007669"/>
    <property type="project" value="TreeGrafter"/>
</dbReference>
<feature type="compositionally biased region" description="Polar residues" evidence="7">
    <location>
        <begin position="430"/>
        <end position="446"/>
    </location>
</feature>
<dbReference type="GO" id="GO:0036297">
    <property type="term" value="P:interstrand cross-link repair"/>
    <property type="evidence" value="ECO:0007669"/>
    <property type="project" value="TreeGrafter"/>
</dbReference>
<evidence type="ECO:0000256" key="2">
    <source>
        <dbReference type="ARBA" id="ARBA00009797"/>
    </source>
</evidence>
<feature type="region of interest" description="Disordered" evidence="7">
    <location>
        <begin position="33"/>
        <end position="134"/>
    </location>
</feature>
<evidence type="ECO:0000256" key="3">
    <source>
        <dbReference type="ARBA" id="ARBA00011245"/>
    </source>
</evidence>
<evidence type="ECO:0000256" key="6">
    <source>
        <dbReference type="ARBA" id="ARBA00022839"/>
    </source>
</evidence>
<evidence type="ECO:0000256" key="5">
    <source>
        <dbReference type="ARBA" id="ARBA00022722"/>
    </source>
</evidence>
<organism evidence="8 9">
    <name type="scientific">Parachaetomium inaequale</name>
    <dbReference type="NCBI Taxonomy" id="2588326"/>
    <lineage>
        <taxon>Eukaryota</taxon>
        <taxon>Fungi</taxon>
        <taxon>Dikarya</taxon>
        <taxon>Ascomycota</taxon>
        <taxon>Pezizomycotina</taxon>
        <taxon>Sordariomycetes</taxon>
        <taxon>Sordariomycetidae</taxon>
        <taxon>Sordariales</taxon>
        <taxon>Chaetomiaceae</taxon>
        <taxon>Parachaetomium</taxon>
    </lineage>
</organism>
<dbReference type="AlphaFoldDB" id="A0AAN6PRS1"/>
<comment type="caution">
    <text evidence="8">The sequence shown here is derived from an EMBL/GenBank/DDBJ whole genome shotgun (WGS) entry which is preliminary data.</text>
</comment>
<feature type="compositionally biased region" description="Low complexity" evidence="7">
    <location>
        <begin position="535"/>
        <end position="548"/>
    </location>
</feature>
<dbReference type="GO" id="GO:0045145">
    <property type="term" value="F:single-stranded DNA 5'-3' DNA exonuclease activity"/>
    <property type="evidence" value="ECO:0007669"/>
    <property type="project" value="InterPro"/>
</dbReference>
<keyword evidence="9" id="KW-1185">Reference proteome</keyword>
<evidence type="ECO:0000256" key="7">
    <source>
        <dbReference type="SAM" id="MobiDB-lite"/>
    </source>
</evidence>
<feature type="region of interest" description="Disordered" evidence="7">
    <location>
        <begin position="150"/>
        <end position="192"/>
    </location>
</feature>
<comment type="cofactor">
    <cofactor evidence="1">
        <name>[4Fe-4S] cluster</name>
        <dbReference type="ChEBI" id="CHEBI:49883"/>
    </cofactor>
</comment>
<sequence length="728" mass="79984">MAGFASDTDSEYGYDLTASDEERLWAIADRLSAALSPQSRPAPATPAPRTKASTPARNTIASNPHSPELDPDTSLAIEETIAAITDDDLSFDSSELQDDDDAYGHGHGQGAAHVQHGASRNSTPESHHRRLAPSVAGDGYLASFISKTKPRSMPTLLPGPDVSYPDLSRALSDAQDAARSEKAKPKDSAEDNRSPLLRFRTFPMKPFSVSDLTAGSWCELQYFYTLTRLPGGRKTRTAAMKRGTKLHEKLERELFTPVQIDIAKKEDNFGLKIWNMIQGLRVLRDQGVTREFEVWGMVEGNLVCGVIDGLSYENPDTELQEDVVSSRGSSQGITNSQPYKPSTPGDYEIFITDVKTRNSATPPPQTQVRVSIIQLFLYHRFLSDMASDRLDYMRVFERYGLNADEPFSDSFMAQIGAVHDEVFTEADADSASTLSHGESTTDSNADFVSAPSSPSQLSFTSSTQPTLKYRTLRTLLPLLKLELAFTFPRGASDLGKIVAVEYRYRGRDPPAPKPTTATTNPDGLNPDETDPFPPAAAATTTTTTTSSSSHHRRRRQGQDPNPNPEPEPGSVICTNTFFVELETLDLFLSETMRWWKGERAPRGVALDEAGFKCRPCEFMNECDWRRGLDAEALGRARRRRSEREGGAGGVDVEGGMGMEGEMERGGAKEGGIEEIEEGAGGVGKEGVRERRGRPRKPGRDNLGLEVEVEEREGVKRARGRPKKLTAAW</sequence>
<feature type="region of interest" description="Disordered" evidence="7">
    <location>
        <begin position="505"/>
        <end position="571"/>
    </location>
</feature>
<dbReference type="Proteomes" id="UP001303115">
    <property type="component" value="Unassembled WGS sequence"/>
</dbReference>
<keyword evidence="6 8" id="KW-0378">Hydrolase</keyword>
<keyword evidence="4" id="KW-0411">Iron-sulfur</keyword>
<keyword evidence="4" id="KW-0004">4Fe-4S</keyword>
<feature type="compositionally biased region" description="Basic and acidic residues" evidence="7">
    <location>
        <begin position="661"/>
        <end position="671"/>
    </location>
</feature>
<evidence type="ECO:0000256" key="4">
    <source>
        <dbReference type="ARBA" id="ARBA00022485"/>
    </source>
</evidence>
<feature type="compositionally biased region" description="Low complexity" evidence="7">
    <location>
        <begin position="36"/>
        <end position="57"/>
    </location>
</feature>
<feature type="compositionally biased region" description="Acidic residues" evidence="7">
    <location>
        <begin position="85"/>
        <end position="101"/>
    </location>
</feature>
<feature type="region of interest" description="Disordered" evidence="7">
    <location>
        <begin position="637"/>
        <end position="728"/>
    </location>
</feature>
<feature type="compositionally biased region" description="Basic residues" evidence="7">
    <location>
        <begin position="716"/>
        <end position="728"/>
    </location>
</feature>
<keyword evidence="4" id="KW-0479">Metal-binding</keyword>
<dbReference type="EMBL" id="MU854321">
    <property type="protein sequence ID" value="KAK4044099.1"/>
    <property type="molecule type" value="Genomic_DNA"/>
</dbReference>